<dbReference type="PANTHER" id="PTHR23424:SF23">
    <property type="entry name" value="PROTEIN SAAL1"/>
    <property type="match status" value="1"/>
</dbReference>
<evidence type="ECO:0000256" key="1">
    <source>
        <dbReference type="ARBA" id="ARBA00004123"/>
    </source>
</evidence>
<proteinExistence type="inferred from homology"/>
<evidence type="ECO:0000313" key="5">
    <source>
        <dbReference type="EMBL" id="KAK9821707.1"/>
    </source>
</evidence>
<dbReference type="Proteomes" id="UP001438707">
    <property type="component" value="Unassembled WGS sequence"/>
</dbReference>
<protein>
    <submittedName>
        <fullName evidence="5">Uncharacterized protein</fullName>
    </submittedName>
</protein>
<comment type="similarity">
    <text evidence="3">Belongs to the SAAL1 family.</text>
</comment>
<comment type="caution">
    <text evidence="5">The sequence shown here is derived from an EMBL/GenBank/DDBJ whole genome shotgun (WGS) entry which is preliminary data.</text>
</comment>
<dbReference type="InterPro" id="IPR016024">
    <property type="entry name" value="ARM-type_fold"/>
</dbReference>
<accession>A0AAW1QJV4</accession>
<keyword evidence="2" id="KW-0539">Nucleus</keyword>
<dbReference type="PANTHER" id="PTHR23424">
    <property type="entry name" value="SERUM AMYLOID A"/>
    <property type="match status" value="1"/>
</dbReference>
<dbReference type="GO" id="GO:0005634">
    <property type="term" value="C:nucleus"/>
    <property type="evidence" value="ECO:0007669"/>
    <property type="project" value="UniProtKB-SubCell"/>
</dbReference>
<dbReference type="EMBL" id="JALJOS010000036">
    <property type="protein sequence ID" value="KAK9821707.1"/>
    <property type="molecule type" value="Genomic_DNA"/>
</dbReference>
<gene>
    <name evidence="5" type="ORF">WJX74_010917</name>
</gene>
<feature type="compositionally biased region" description="Basic and acidic residues" evidence="4">
    <location>
        <begin position="57"/>
        <end position="66"/>
    </location>
</feature>
<dbReference type="AlphaFoldDB" id="A0AAW1QJV4"/>
<sequence>MSNPAPPPGFLANEDPAEDTALDPAFILRLVRQLIPSNGQQKSCQQPLELPTTQDASPRDSLEEAHSGTPNQQEDAGCILWDLSTSEGSAEFLIRHQLLELLPLVLQDALSSGKLRLVEILIGVLGNLACHTTALQQLSQTPSILQEVTREVMWLEDPACLSEACRLVSTAIMAESRTPWLQSLQEAPNVLLRLIWIVQNTLNETLLQRGLNLLVALACQGSSILDMLISLGLLPTALGPLRTLAAFLDQASVSPSRQSGHDPGGRSSSAQVASDQIPSKRQASRAAQINITSMQQALQQHTASAHDGSHREDMQGAARLQQHANHSEASDPHLTADDGEFASEASTQQPVTTAIADSALRILEAVAIDARHAVRRDLGVPQLLLQLLQSCDSPEVSESVVAVMTALESEEITAAIAQDPHMMRQVLSTLHCSQLDLANTCCPVEEPSATLQLVSVAAPRIATAPACKLAEVLNVLADFVPRSLSAANSTQHLWLSIVHQAMASAHTWLAVQSPSASAEDSANCEEPFSHQHASVEAAVKRLQSLGCSVPAETTYLMNELRYHSVTKAQSV</sequence>
<evidence type="ECO:0000256" key="4">
    <source>
        <dbReference type="SAM" id="MobiDB-lite"/>
    </source>
</evidence>
<feature type="region of interest" description="Disordered" evidence="4">
    <location>
        <begin position="254"/>
        <end position="338"/>
    </location>
</feature>
<reference evidence="5 6" key="1">
    <citation type="journal article" date="2024" name="Nat. Commun.">
        <title>Phylogenomics reveals the evolutionary origins of lichenization in chlorophyte algae.</title>
        <authorList>
            <person name="Puginier C."/>
            <person name="Libourel C."/>
            <person name="Otte J."/>
            <person name="Skaloud P."/>
            <person name="Haon M."/>
            <person name="Grisel S."/>
            <person name="Petersen M."/>
            <person name="Berrin J.G."/>
            <person name="Delaux P.M."/>
            <person name="Dal Grande F."/>
            <person name="Keller J."/>
        </authorList>
    </citation>
    <scope>NUCLEOTIDE SEQUENCE [LARGE SCALE GENOMIC DNA]</scope>
    <source>
        <strain evidence="5 6">SAG 2145</strain>
    </source>
</reference>
<name>A0AAW1QJV4_9CHLO</name>
<feature type="compositionally biased region" description="Polar residues" evidence="4">
    <location>
        <begin position="266"/>
        <end position="303"/>
    </location>
</feature>
<evidence type="ECO:0000256" key="3">
    <source>
        <dbReference type="ARBA" id="ARBA00038401"/>
    </source>
</evidence>
<keyword evidence="6" id="KW-1185">Reference proteome</keyword>
<feature type="compositionally biased region" description="Basic and acidic residues" evidence="4">
    <location>
        <begin position="325"/>
        <end position="336"/>
    </location>
</feature>
<dbReference type="InterPro" id="IPR052464">
    <property type="entry name" value="Synovial_Prolif_Regulator"/>
</dbReference>
<evidence type="ECO:0000256" key="2">
    <source>
        <dbReference type="ARBA" id="ARBA00023242"/>
    </source>
</evidence>
<feature type="compositionally biased region" description="Polar residues" evidence="4">
    <location>
        <begin position="39"/>
        <end position="56"/>
    </location>
</feature>
<organism evidence="5 6">
    <name type="scientific">Apatococcus lobatus</name>
    <dbReference type="NCBI Taxonomy" id="904363"/>
    <lineage>
        <taxon>Eukaryota</taxon>
        <taxon>Viridiplantae</taxon>
        <taxon>Chlorophyta</taxon>
        <taxon>core chlorophytes</taxon>
        <taxon>Trebouxiophyceae</taxon>
        <taxon>Chlorellales</taxon>
        <taxon>Chlorellaceae</taxon>
        <taxon>Apatococcus</taxon>
    </lineage>
</organism>
<feature type="region of interest" description="Disordered" evidence="4">
    <location>
        <begin position="39"/>
        <end position="73"/>
    </location>
</feature>
<comment type="subcellular location">
    <subcellularLocation>
        <location evidence="1">Nucleus</location>
    </subcellularLocation>
</comment>
<dbReference type="SUPFAM" id="SSF48371">
    <property type="entry name" value="ARM repeat"/>
    <property type="match status" value="1"/>
</dbReference>
<evidence type="ECO:0000313" key="6">
    <source>
        <dbReference type="Proteomes" id="UP001438707"/>
    </source>
</evidence>